<evidence type="ECO:0000259" key="2">
    <source>
        <dbReference type="Pfam" id="PF03544"/>
    </source>
</evidence>
<evidence type="ECO:0000259" key="3">
    <source>
        <dbReference type="Pfam" id="PF05569"/>
    </source>
</evidence>
<protein>
    <submittedName>
        <fullName evidence="4">TonB-like protein</fullName>
    </submittedName>
</protein>
<reference evidence="4 5" key="1">
    <citation type="submission" date="2018-07" db="EMBL/GenBank/DDBJ databases">
        <title>Genomic Encyclopedia of Type Strains, Phase IV (KMG-IV): sequencing the most valuable type-strain genomes for metagenomic binning, comparative biology and taxonomic classification.</title>
        <authorList>
            <person name="Goeker M."/>
        </authorList>
    </citation>
    <scope>NUCLEOTIDE SEQUENCE [LARGE SCALE GENOMIC DNA]</scope>
    <source>
        <strain evidence="4 5">DSM 101478</strain>
    </source>
</reference>
<keyword evidence="5" id="KW-1185">Reference proteome</keyword>
<name>A0A370QKP1_9FLAO</name>
<dbReference type="OrthoDB" id="1522859at2"/>
<dbReference type="Gene3D" id="3.30.1150.10">
    <property type="match status" value="1"/>
</dbReference>
<dbReference type="Pfam" id="PF05569">
    <property type="entry name" value="Peptidase_M56"/>
    <property type="match status" value="1"/>
</dbReference>
<feature type="domain" description="TonB C-terminal" evidence="2">
    <location>
        <begin position="418"/>
        <end position="479"/>
    </location>
</feature>
<dbReference type="AlphaFoldDB" id="A0A370QKP1"/>
<feature type="domain" description="Peptidase M56" evidence="3">
    <location>
        <begin position="161"/>
        <end position="263"/>
    </location>
</feature>
<dbReference type="PANTHER" id="PTHR34978">
    <property type="entry name" value="POSSIBLE SENSOR-TRANSDUCER PROTEIN BLAR"/>
    <property type="match status" value="1"/>
</dbReference>
<dbReference type="InterPro" id="IPR052173">
    <property type="entry name" value="Beta-lactam_resp_regulator"/>
</dbReference>
<feature type="transmembrane region" description="Helical" evidence="1">
    <location>
        <begin position="187"/>
        <end position="206"/>
    </location>
</feature>
<feature type="transmembrane region" description="Helical" evidence="1">
    <location>
        <begin position="272"/>
        <end position="290"/>
    </location>
</feature>
<dbReference type="RefSeq" id="WP_115122542.1">
    <property type="nucleotide sequence ID" value="NZ_QRAO01000001.1"/>
</dbReference>
<keyword evidence="1" id="KW-0472">Membrane</keyword>
<feature type="transmembrane region" description="Helical" evidence="1">
    <location>
        <begin position="230"/>
        <end position="251"/>
    </location>
</feature>
<gene>
    <name evidence="4" type="ORF">C8D94_101759</name>
</gene>
<dbReference type="CDD" id="cd07341">
    <property type="entry name" value="M56_BlaR1_MecR1_like"/>
    <property type="match status" value="1"/>
</dbReference>
<proteinExistence type="predicted"/>
<evidence type="ECO:0000256" key="1">
    <source>
        <dbReference type="SAM" id="Phobius"/>
    </source>
</evidence>
<evidence type="ECO:0000313" key="4">
    <source>
        <dbReference type="EMBL" id="RDK88881.1"/>
    </source>
</evidence>
<organism evidence="4 5">
    <name type="scientific">Marinirhabdus gelatinilytica</name>
    <dbReference type="NCBI Taxonomy" id="1703343"/>
    <lineage>
        <taxon>Bacteria</taxon>
        <taxon>Pseudomonadati</taxon>
        <taxon>Bacteroidota</taxon>
        <taxon>Flavobacteriia</taxon>
        <taxon>Flavobacteriales</taxon>
        <taxon>Flavobacteriaceae</taxon>
    </lineage>
</organism>
<dbReference type="SUPFAM" id="SSF74653">
    <property type="entry name" value="TolA/TonB C-terminal domain"/>
    <property type="match status" value="1"/>
</dbReference>
<dbReference type="InterPro" id="IPR008756">
    <property type="entry name" value="Peptidase_M56"/>
</dbReference>
<dbReference type="EMBL" id="QRAO01000001">
    <property type="protein sequence ID" value="RDK88881.1"/>
    <property type="molecule type" value="Genomic_DNA"/>
</dbReference>
<accession>A0A370QKP1</accession>
<keyword evidence="1" id="KW-0812">Transmembrane</keyword>
<feature type="transmembrane region" description="Helical" evidence="1">
    <location>
        <begin position="34"/>
        <end position="51"/>
    </location>
</feature>
<dbReference type="Pfam" id="PF03544">
    <property type="entry name" value="TonB_C"/>
    <property type="match status" value="1"/>
</dbReference>
<dbReference type="GO" id="GO:0055085">
    <property type="term" value="P:transmembrane transport"/>
    <property type="evidence" value="ECO:0007669"/>
    <property type="project" value="InterPro"/>
</dbReference>
<feature type="transmembrane region" description="Helical" evidence="1">
    <location>
        <begin position="6"/>
        <end position="22"/>
    </location>
</feature>
<keyword evidence="1" id="KW-1133">Transmembrane helix</keyword>
<evidence type="ECO:0000313" key="5">
    <source>
        <dbReference type="Proteomes" id="UP000255317"/>
    </source>
</evidence>
<dbReference type="PANTHER" id="PTHR34978:SF3">
    <property type="entry name" value="SLR0241 PROTEIN"/>
    <property type="match status" value="1"/>
</dbReference>
<dbReference type="InterPro" id="IPR037682">
    <property type="entry name" value="TonB_C"/>
</dbReference>
<dbReference type="Proteomes" id="UP000255317">
    <property type="component" value="Unassembled WGS sequence"/>
</dbReference>
<feature type="transmembrane region" description="Helical" evidence="1">
    <location>
        <begin position="96"/>
        <end position="119"/>
    </location>
</feature>
<sequence length="481" mass="54442">MIHYILQVILFQLLLLVVYDVFLKRETFFSANRIYLLATSVLSFVLPFIKIEAIQQSIPQEFRVQLPAVIIGETTGGGVTSAPVLLDGVLIAQQGISWSTFFIGLYAIGVVLSVVLFVLKLRKLYRLKQSATSIIVENYTIATVPNTHIAFTFLKTIFLGEHISETQKTHILQHELVHVKQRHTLDLLFYEVLRILFWFNPLVYVFQKKIRELHEYTADRLVASQDKAAYYQKLLSGVFGTTEISFINTFYKSSFIKNRIVMLQKSKSKKIVQLRYLLLIPAVCAMVLYTSCAEDASTQNADLVSKIENLSAELSSKDELSEEEKSALGALIYNHYPKDVKGIPGEKGEIHFDKDRKHFKTEGVPFGTLDRAPIFPGCDAEASEEENKKCFTDMVSKEIVENFNTKLANDHNLSGRQRISVQFIINEQGNLTNIRARAANPILEKEAMRVVSNLPKMIPGEHGGKTVSVLYALPIIFEIDE</sequence>
<comment type="caution">
    <text evidence="4">The sequence shown here is derived from an EMBL/GenBank/DDBJ whole genome shotgun (WGS) entry which is preliminary data.</text>
</comment>